<dbReference type="EMBL" id="BARS01020407">
    <property type="protein sequence ID" value="GAG06907.1"/>
    <property type="molecule type" value="Genomic_DNA"/>
</dbReference>
<sequence>MFKDLRSIVPPIEGGHVTATVIAARAEANSKGRSVAEVHMRWTARKPIASREEQFQIEWSGGWKSIPVRIRCESAYRVAPAQIALTPVGIHESFERTVNVSGRSGQSFAVTAVSTDVPGLEVTPLGQGSAQVHTFRVVFRGNQTGIVAGRARFTVEPSEAWPVV</sequence>
<comment type="caution">
    <text evidence="1">The sequence shown here is derived from an EMBL/GenBank/DDBJ whole genome shotgun (WGS) entry which is preliminary data.</text>
</comment>
<protein>
    <submittedName>
        <fullName evidence="1">Uncharacterized protein</fullName>
    </submittedName>
</protein>
<gene>
    <name evidence="1" type="ORF">S01H1_32910</name>
</gene>
<feature type="non-terminal residue" evidence="1">
    <location>
        <position position="164"/>
    </location>
</feature>
<organism evidence="1">
    <name type="scientific">marine sediment metagenome</name>
    <dbReference type="NCBI Taxonomy" id="412755"/>
    <lineage>
        <taxon>unclassified sequences</taxon>
        <taxon>metagenomes</taxon>
        <taxon>ecological metagenomes</taxon>
    </lineage>
</organism>
<reference evidence="1" key="1">
    <citation type="journal article" date="2014" name="Front. Microbiol.">
        <title>High frequency of phylogenetically diverse reductive dehalogenase-homologous genes in deep subseafloor sedimentary metagenomes.</title>
        <authorList>
            <person name="Kawai M."/>
            <person name="Futagami T."/>
            <person name="Toyoda A."/>
            <person name="Takaki Y."/>
            <person name="Nishi S."/>
            <person name="Hori S."/>
            <person name="Arai W."/>
            <person name="Tsubouchi T."/>
            <person name="Morono Y."/>
            <person name="Uchiyama I."/>
            <person name="Ito T."/>
            <person name="Fujiyama A."/>
            <person name="Inagaki F."/>
            <person name="Takami H."/>
        </authorList>
    </citation>
    <scope>NUCLEOTIDE SEQUENCE</scope>
    <source>
        <strain evidence="1">Expedition CK06-06</strain>
    </source>
</reference>
<name>X0V6A5_9ZZZZ</name>
<dbReference type="AlphaFoldDB" id="X0V6A5"/>
<accession>X0V6A5</accession>
<evidence type="ECO:0000313" key="1">
    <source>
        <dbReference type="EMBL" id="GAG06907.1"/>
    </source>
</evidence>
<proteinExistence type="predicted"/>